<feature type="region of interest" description="Disordered" evidence="1">
    <location>
        <begin position="1"/>
        <end position="47"/>
    </location>
</feature>
<comment type="caution">
    <text evidence="2">The sequence shown here is derived from an EMBL/GenBank/DDBJ whole genome shotgun (WGS) entry which is preliminary data.</text>
</comment>
<reference evidence="2 3" key="1">
    <citation type="journal article" date="2012" name="J. Bacteriol.">
        <title>Draft Genome Sequence Determination for Cystic Fibrosis and Chronic Granulomatous Disease Burkholderia multivorans Isolates.</title>
        <authorList>
            <person name="Varga J.J."/>
            <person name="Losada L."/>
            <person name="Zelazny A.M."/>
            <person name="Brinkac L."/>
            <person name="Harkins D."/>
            <person name="Radune D."/>
            <person name="Hostetler J."/>
            <person name="Sampaio E.P."/>
            <person name="Ronning C.M."/>
            <person name="Nierman W.C."/>
            <person name="Greenberg D.E."/>
            <person name="Holland S.M."/>
            <person name="Goldberg J.B."/>
        </authorList>
    </citation>
    <scope>NUCLEOTIDE SEQUENCE [LARGE SCALE GENOMIC DNA]</scope>
    <source>
        <strain evidence="2 3">CGD2</strain>
    </source>
</reference>
<proteinExistence type="predicted"/>
<organism evidence="2 3">
    <name type="scientific">Burkholderia multivorans CGD2</name>
    <dbReference type="NCBI Taxonomy" id="513052"/>
    <lineage>
        <taxon>Bacteria</taxon>
        <taxon>Pseudomonadati</taxon>
        <taxon>Pseudomonadota</taxon>
        <taxon>Betaproteobacteria</taxon>
        <taxon>Burkholderiales</taxon>
        <taxon>Burkholderiaceae</taxon>
        <taxon>Burkholderia</taxon>
        <taxon>Burkholderia cepacia complex</taxon>
    </lineage>
</organism>
<feature type="compositionally biased region" description="Polar residues" evidence="1">
    <location>
        <begin position="37"/>
        <end position="47"/>
    </location>
</feature>
<evidence type="ECO:0000256" key="1">
    <source>
        <dbReference type="SAM" id="MobiDB-lite"/>
    </source>
</evidence>
<accession>B9BUH1</accession>
<gene>
    <name evidence="2" type="ORF">BURMUCGD2_3711</name>
</gene>
<evidence type="ECO:0000313" key="3">
    <source>
        <dbReference type="Proteomes" id="UP000004535"/>
    </source>
</evidence>
<name>B9BUH1_9BURK</name>
<evidence type="ECO:0000313" key="2">
    <source>
        <dbReference type="EMBL" id="EEE05468.1"/>
    </source>
</evidence>
<dbReference type="AlphaFoldDB" id="B9BUH1"/>
<dbReference type="EMBL" id="ACFC01000009">
    <property type="protein sequence ID" value="EEE05468.1"/>
    <property type="molecule type" value="Genomic_DNA"/>
</dbReference>
<dbReference type="Proteomes" id="UP000004535">
    <property type="component" value="Unassembled WGS sequence"/>
</dbReference>
<sequence length="47" mass="5125">MREARRGSSIGKAGRRVGEPSFVSYRRRTASVEDGTFSHNLSQQAGA</sequence>
<protein>
    <submittedName>
        <fullName evidence="2">Uncharacterized protein</fullName>
    </submittedName>
</protein>